<feature type="repeat" description="NHL" evidence="2">
    <location>
        <begin position="180"/>
        <end position="223"/>
    </location>
</feature>
<keyword evidence="5" id="KW-1185">Reference proteome</keyword>
<accession>A0AAD9MUN3</accession>
<dbReference type="CDD" id="cd05819">
    <property type="entry name" value="NHL"/>
    <property type="match status" value="1"/>
</dbReference>
<comment type="caution">
    <text evidence="4">The sequence shown here is derived from an EMBL/GenBank/DDBJ whole genome shotgun (WGS) entry which is preliminary data.</text>
</comment>
<dbReference type="Proteomes" id="UP001208570">
    <property type="component" value="Unassembled WGS sequence"/>
</dbReference>
<evidence type="ECO:0000256" key="1">
    <source>
        <dbReference type="ARBA" id="ARBA00022737"/>
    </source>
</evidence>
<reference evidence="4" key="1">
    <citation type="journal article" date="2023" name="Mol. Biol. Evol.">
        <title>Third-Generation Sequencing Reveals the Adaptive Role of the Epigenome in Three Deep-Sea Polychaetes.</title>
        <authorList>
            <person name="Perez M."/>
            <person name="Aroh O."/>
            <person name="Sun Y."/>
            <person name="Lan Y."/>
            <person name="Juniper S.K."/>
            <person name="Young C.R."/>
            <person name="Angers B."/>
            <person name="Qian P.Y."/>
        </authorList>
    </citation>
    <scope>NUCLEOTIDE SEQUENCE</scope>
    <source>
        <strain evidence="4">P08H-3</strain>
    </source>
</reference>
<feature type="repeat" description="NHL" evidence="2">
    <location>
        <begin position="90"/>
        <end position="132"/>
    </location>
</feature>
<dbReference type="InterPro" id="IPR001258">
    <property type="entry name" value="NHL_repeat"/>
</dbReference>
<evidence type="ECO:0000256" key="2">
    <source>
        <dbReference type="PROSITE-ProRule" id="PRU00504"/>
    </source>
</evidence>
<dbReference type="PROSITE" id="PS51125">
    <property type="entry name" value="NHL"/>
    <property type="match status" value="2"/>
</dbReference>
<evidence type="ECO:0000313" key="4">
    <source>
        <dbReference type="EMBL" id="KAK2146437.1"/>
    </source>
</evidence>
<protein>
    <recommendedName>
        <fullName evidence="6">NHL repeat protein</fullName>
    </recommendedName>
</protein>
<sequence length="454" mass="50742">MFILRNIFHPREQASNPHDIPDGVETTTLQSRRLAVFDTTQSSGVSKSQLQRNMYHVTDTATQLLRSFGKRGKGKGQLYRPGGVAITSEGEKGQGQHQLNQPMDVCILRHLDKECFLVSDSVNACVKVFSRSGSHVQSFGDKSNLFEYPYGVCTCGDHNIVVTDICRHDITVLTCSGEKLARFGQYGDGPCDLDHPYFVVSDPDENIFVSDSGNMSVKIFTTDGALLYHFRSSDFHIYDEDFVMLQSLAIDGEGNILVVANTNVYVMANNGRFWEALLPCSELLAPKSVGFSPLGHLIVVQDFADLECVVYIFRYPIENFRSLKAVSRPRPLTKITRSAQRRSLTCQRTSTAITQPAAPSTGKGTQSVSKTSKGCERKDVAAQRKVKSGHRTIRRTATSRENHFGQIFNFRFGMMKYGQQSPVHSICCLSNETKKLYFDFKEENGKRHLAIFGN</sequence>
<dbReference type="GO" id="GO:0000209">
    <property type="term" value="P:protein polyubiquitination"/>
    <property type="evidence" value="ECO:0007669"/>
    <property type="project" value="TreeGrafter"/>
</dbReference>
<dbReference type="PANTHER" id="PTHR24104:SF47">
    <property type="entry name" value="E3 UBIQUITIN-PROTEIN LIGASE NHLRC1"/>
    <property type="match status" value="1"/>
</dbReference>
<dbReference type="InterPro" id="IPR050952">
    <property type="entry name" value="TRIM-NHL_E3_ligases"/>
</dbReference>
<evidence type="ECO:0008006" key="6">
    <source>
        <dbReference type="Google" id="ProtNLM"/>
    </source>
</evidence>
<dbReference type="AlphaFoldDB" id="A0AAD9MUN3"/>
<gene>
    <name evidence="4" type="ORF">LSH36_607g00033</name>
</gene>
<feature type="region of interest" description="Disordered" evidence="3">
    <location>
        <begin position="348"/>
        <end position="374"/>
    </location>
</feature>
<dbReference type="Gene3D" id="2.120.10.30">
    <property type="entry name" value="TolB, C-terminal domain"/>
    <property type="match status" value="1"/>
</dbReference>
<name>A0AAD9MUN3_9ANNE</name>
<keyword evidence="1" id="KW-0677">Repeat</keyword>
<dbReference type="GO" id="GO:0061630">
    <property type="term" value="F:ubiquitin protein ligase activity"/>
    <property type="evidence" value="ECO:0007669"/>
    <property type="project" value="TreeGrafter"/>
</dbReference>
<organism evidence="4 5">
    <name type="scientific">Paralvinella palmiformis</name>
    <dbReference type="NCBI Taxonomy" id="53620"/>
    <lineage>
        <taxon>Eukaryota</taxon>
        <taxon>Metazoa</taxon>
        <taxon>Spiralia</taxon>
        <taxon>Lophotrochozoa</taxon>
        <taxon>Annelida</taxon>
        <taxon>Polychaeta</taxon>
        <taxon>Sedentaria</taxon>
        <taxon>Canalipalpata</taxon>
        <taxon>Terebellida</taxon>
        <taxon>Terebelliformia</taxon>
        <taxon>Alvinellidae</taxon>
        <taxon>Paralvinella</taxon>
    </lineage>
</organism>
<evidence type="ECO:0000256" key="3">
    <source>
        <dbReference type="SAM" id="MobiDB-lite"/>
    </source>
</evidence>
<dbReference type="PANTHER" id="PTHR24104">
    <property type="entry name" value="E3 UBIQUITIN-PROTEIN LIGASE NHLRC1-RELATED"/>
    <property type="match status" value="1"/>
</dbReference>
<dbReference type="SUPFAM" id="SSF101898">
    <property type="entry name" value="NHL repeat"/>
    <property type="match status" value="1"/>
</dbReference>
<dbReference type="InterPro" id="IPR011042">
    <property type="entry name" value="6-blade_b-propeller_TolB-like"/>
</dbReference>
<dbReference type="EMBL" id="JAODUP010000607">
    <property type="protein sequence ID" value="KAK2146437.1"/>
    <property type="molecule type" value="Genomic_DNA"/>
</dbReference>
<proteinExistence type="predicted"/>
<evidence type="ECO:0000313" key="5">
    <source>
        <dbReference type="Proteomes" id="UP001208570"/>
    </source>
</evidence>
<feature type="compositionally biased region" description="Polar residues" evidence="3">
    <location>
        <begin position="348"/>
        <end position="372"/>
    </location>
</feature>
<dbReference type="GO" id="GO:0043161">
    <property type="term" value="P:proteasome-mediated ubiquitin-dependent protein catabolic process"/>
    <property type="evidence" value="ECO:0007669"/>
    <property type="project" value="TreeGrafter"/>
</dbReference>